<accession>A0A6C2D2I5</accession>
<comment type="caution">
    <text evidence="1">The sequence shown here is derived from an EMBL/GenBank/DDBJ whole genome shotgun (WGS) entry which is preliminary data.</text>
</comment>
<dbReference type="OrthoDB" id="5564186at2"/>
<keyword evidence="2" id="KW-1185">Reference proteome</keyword>
<organism evidence="1 2">
    <name type="scientific">Zoogloea oleivorans</name>
    <dbReference type="NCBI Taxonomy" id="1552750"/>
    <lineage>
        <taxon>Bacteria</taxon>
        <taxon>Pseudomonadati</taxon>
        <taxon>Pseudomonadota</taxon>
        <taxon>Betaproteobacteria</taxon>
        <taxon>Rhodocyclales</taxon>
        <taxon>Zoogloeaceae</taxon>
        <taxon>Zoogloea</taxon>
    </lineage>
</organism>
<reference evidence="1 2" key="1">
    <citation type="submission" date="2019-01" db="EMBL/GenBank/DDBJ databases">
        <title>Zoogloea oleivorans genome sequencing and assembly.</title>
        <authorList>
            <person name="Tancsics A."/>
            <person name="Farkas M."/>
            <person name="Kriszt B."/>
            <person name="Maroti G."/>
            <person name="Horvath B."/>
        </authorList>
    </citation>
    <scope>NUCLEOTIDE SEQUENCE [LARGE SCALE GENOMIC DNA]</scope>
    <source>
        <strain evidence="1 2">Buc</strain>
    </source>
</reference>
<evidence type="ECO:0000313" key="2">
    <source>
        <dbReference type="Proteomes" id="UP000389128"/>
    </source>
</evidence>
<sequence length="195" mass="21826">MTTTLTNAILDLDEKGRLLNPVFKGETKKAGRYGFRGDVALKFAEQFADEKRPPEICTDQVMMVCDDGATIPFFTSFLLSFEYLALVHEVMGPYFTPTGKYIVFCDNMDLSKKYTVKMGDITYSVLPIDEATVYNETLDLFYLEKIDLKKFDTAGKLDAVANAATKFSASYTPLSYEEGLKIMGPIRDLGANRPV</sequence>
<dbReference type="AlphaFoldDB" id="A0A6C2D2I5"/>
<evidence type="ECO:0000313" key="1">
    <source>
        <dbReference type="EMBL" id="TYC59752.1"/>
    </source>
</evidence>
<proteinExistence type="predicted"/>
<dbReference type="Proteomes" id="UP000389128">
    <property type="component" value="Unassembled WGS sequence"/>
</dbReference>
<name>A0A6C2D2I5_9RHOO</name>
<protein>
    <submittedName>
        <fullName evidence="1">Uncharacterized protein</fullName>
    </submittedName>
</protein>
<dbReference type="EMBL" id="SDKK01000007">
    <property type="protein sequence ID" value="TYC59752.1"/>
    <property type="molecule type" value="Genomic_DNA"/>
</dbReference>
<gene>
    <name evidence="1" type="ORF">ETQ85_09345</name>
</gene>
<dbReference type="RefSeq" id="WP_148578772.1">
    <property type="nucleotide sequence ID" value="NZ_JAVEUW010000034.1"/>
</dbReference>